<feature type="binding site" evidence="16">
    <location>
        <begin position="261"/>
        <end position="266"/>
    </location>
    <ligand>
        <name>substrate</name>
    </ligand>
</feature>
<dbReference type="PIRSF" id="PIRSF006337">
    <property type="entry name" value="Trehalose_TreZ"/>
    <property type="match status" value="1"/>
</dbReference>
<dbReference type="Pfam" id="PF00128">
    <property type="entry name" value="Alpha-amylase"/>
    <property type="match status" value="1"/>
</dbReference>
<comment type="similarity">
    <text evidence="3 14">Belongs to the glycosyl hydrolase 13 family.</text>
</comment>
<gene>
    <name evidence="19" type="primary">treZ</name>
    <name evidence="19" type="ORF">MOTE_02210</name>
</gene>
<dbReference type="Pfam" id="PF02922">
    <property type="entry name" value="CBM_48"/>
    <property type="match status" value="1"/>
</dbReference>
<dbReference type="GO" id="GO:0033942">
    <property type="term" value="F:4-alpha-D-(1-&gt;4)-alpha-D-glucanotrehalose trehalohydrolase activity"/>
    <property type="evidence" value="ECO:0007669"/>
    <property type="project" value="UniProtKB-EC"/>
</dbReference>
<dbReference type="InterPro" id="IPR012768">
    <property type="entry name" value="Trehalose_TreZ"/>
</dbReference>
<accession>A0A1J5PBK4</accession>
<dbReference type="InterPro" id="IPR017853">
    <property type="entry name" value="GH"/>
</dbReference>
<evidence type="ECO:0000256" key="6">
    <source>
        <dbReference type="ARBA" id="ARBA00022490"/>
    </source>
</evidence>
<dbReference type="Proteomes" id="UP000182811">
    <property type="component" value="Unassembled WGS sequence"/>
</dbReference>
<keyword evidence="6" id="KW-0963">Cytoplasm</keyword>
<keyword evidence="9 14" id="KW-0326">Glycosidase</keyword>
<evidence type="ECO:0000256" key="15">
    <source>
        <dbReference type="PIRSR" id="PIRSR006337-1"/>
    </source>
</evidence>
<comment type="caution">
    <text evidence="19">The sequence shown here is derived from an EMBL/GenBank/DDBJ whole genome shotgun (WGS) entry which is preliminary data.</text>
</comment>
<evidence type="ECO:0000256" key="9">
    <source>
        <dbReference type="ARBA" id="ARBA00023295"/>
    </source>
</evidence>
<name>A0A1J5PBK4_NEOTH</name>
<dbReference type="AlphaFoldDB" id="A0A1J5PBK4"/>
<evidence type="ECO:0000256" key="4">
    <source>
        <dbReference type="ARBA" id="ARBA00012268"/>
    </source>
</evidence>
<evidence type="ECO:0000256" key="16">
    <source>
        <dbReference type="PIRSR" id="PIRSR006337-2"/>
    </source>
</evidence>
<dbReference type="SUPFAM" id="SSF51445">
    <property type="entry name" value="(Trans)glycosidases"/>
    <property type="match status" value="1"/>
</dbReference>
<evidence type="ECO:0000256" key="7">
    <source>
        <dbReference type="ARBA" id="ARBA00022801"/>
    </source>
</evidence>
<evidence type="ECO:0000313" key="19">
    <source>
        <dbReference type="EMBL" id="OIQ61149.1"/>
    </source>
</evidence>
<evidence type="ECO:0000256" key="10">
    <source>
        <dbReference type="ARBA" id="ARBA00032057"/>
    </source>
</evidence>
<keyword evidence="7 14" id="KW-0378">Hydrolase</keyword>
<dbReference type="PANTHER" id="PTHR43651">
    <property type="entry name" value="1,4-ALPHA-GLUCAN-BRANCHING ENZYME"/>
    <property type="match status" value="1"/>
</dbReference>
<feature type="binding site" evidence="16">
    <location>
        <begin position="325"/>
        <end position="329"/>
    </location>
    <ligand>
        <name>substrate</name>
    </ligand>
</feature>
<organism evidence="19 20">
    <name type="scientific">Neomoorella thermoacetica</name>
    <name type="common">Clostridium thermoaceticum</name>
    <dbReference type="NCBI Taxonomy" id="1525"/>
    <lineage>
        <taxon>Bacteria</taxon>
        <taxon>Bacillati</taxon>
        <taxon>Bacillota</taxon>
        <taxon>Clostridia</taxon>
        <taxon>Neomoorellales</taxon>
        <taxon>Neomoorellaceae</taxon>
        <taxon>Neomoorella</taxon>
    </lineage>
</organism>
<dbReference type="CDD" id="cd02853">
    <property type="entry name" value="E_set_MTHase_like_N"/>
    <property type="match status" value="1"/>
</dbReference>
<dbReference type="OrthoDB" id="9800174at2"/>
<evidence type="ECO:0000256" key="14">
    <source>
        <dbReference type="PIRNR" id="PIRNR006337"/>
    </source>
</evidence>
<dbReference type="Gene3D" id="1.10.10.760">
    <property type="entry name" value="E-set domains of sugar-utilizing enzymes"/>
    <property type="match status" value="1"/>
</dbReference>
<evidence type="ECO:0000256" key="8">
    <source>
        <dbReference type="ARBA" id="ARBA00023277"/>
    </source>
</evidence>
<evidence type="ECO:0000256" key="2">
    <source>
        <dbReference type="ARBA" id="ARBA00005199"/>
    </source>
</evidence>
<evidence type="ECO:0000256" key="17">
    <source>
        <dbReference type="PIRSR" id="PIRSR006337-3"/>
    </source>
</evidence>
<feature type="active site" description="Proton donor" evidence="15">
    <location>
        <position position="300"/>
    </location>
</feature>
<feature type="site" description="Transition state stabilizer" evidence="17">
    <location>
        <position position="394"/>
    </location>
</feature>
<dbReference type="NCBIfam" id="TIGR02402">
    <property type="entry name" value="trehalose_TreZ"/>
    <property type="match status" value="1"/>
</dbReference>
<dbReference type="Gene3D" id="2.60.40.10">
    <property type="entry name" value="Immunoglobulins"/>
    <property type="match status" value="1"/>
</dbReference>
<comment type="pathway">
    <text evidence="2 14">Glycan biosynthesis; trehalose biosynthesis.</text>
</comment>
<evidence type="ECO:0000256" key="12">
    <source>
        <dbReference type="ARBA" id="ARBA00034013"/>
    </source>
</evidence>
<dbReference type="SMART" id="SM00642">
    <property type="entry name" value="Aamy"/>
    <property type="match status" value="1"/>
</dbReference>
<dbReference type="UniPathway" id="UPA00299"/>
<evidence type="ECO:0000256" key="13">
    <source>
        <dbReference type="NCBIfam" id="TIGR02402"/>
    </source>
</evidence>
<feature type="binding site" evidence="16">
    <location>
        <begin position="393"/>
        <end position="398"/>
    </location>
    <ligand>
        <name>substrate</name>
    </ligand>
</feature>
<dbReference type="EMBL" id="MDDC01000002">
    <property type="protein sequence ID" value="OIQ61149.1"/>
    <property type="molecule type" value="Genomic_DNA"/>
</dbReference>
<evidence type="ECO:0000259" key="18">
    <source>
        <dbReference type="SMART" id="SM00642"/>
    </source>
</evidence>
<dbReference type="InterPro" id="IPR013783">
    <property type="entry name" value="Ig-like_fold"/>
</dbReference>
<dbReference type="InterPro" id="IPR006047">
    <property type="entry name" value="GH13_cat_dom"/>
</dbReference>
<evidence type="ECO:0000256" key="11">
    <source>
        <dbReference type="ARBA" id="ARBA00033284"/>
    </source>
</evidence>
<evidence type="ECO:0000256" key="3">
    <source>
        <dbReference type="ARBA" id="ARBA00008061"/>
    </source>
</evidence>
<evidence type="ECO:0000256" key="5">
    <source>
        <dbReference type="ARBA" id="ARBA00015938"/>
    </source>
</evidence>
<keyword evidence="8" id="KW-0119">Carbohydrate metabolism</keyword>
<reference evidence="19 20" key="1">
    <citation type="submission" date="2016-08" db="EMBL/GenBank/DDBJ databases">
        <title>Genome-based comparison of Moorella thermoacetic strains.</title>
        <authorList>
            <person name="Poehlein A."/>
            <person name="Bengelsdorf F.R."/>
            <person name="Esser C."/>
            <person name="Duerre P."/>
            <person name="Daniel R."/>
        </authorList>
    </citation>
    <scope>NUCLEOTIDE SEQUENCE [LARGE SCALE GENOMIC DNA]</scope>
    <source>
        <strain evidence="19 20">DSM 21394</strain>
    </source>
</reference>
<dbReference type="GO" id="GO:0005737">
    <property type="term" value="C:cytoplasm"/>
    <property type="evidence" value="ECO:0007669"/>
    <property type="project" value="UniProtKB-SubCell"/>
</dbReference>
<evidence type="ECO:0000313" key="20">
    <source>
        <dbReference type="Proteomes" id="UP000182811"/>
    </source>
</evidence>
<dbReference type="InterPro" id="IPR044901">
    <property type="entry name" value="Trehalose_TreZ_E-set_sf"/>
</dbReference>
<dbReference type="InterPro" id="IPR004193">
    <property type="entry name" value="Glyco_hydro_13_N"/>
</dbReference>
<dbReference type="Gene3D" id="3.20.20.80">
    <property type="entry name" value="Glycosidases"/>
    <property type="match status" value="1"/>
</dbReference>
<dbReference type="CDD" id="cd11325">
    <property type="entry name" value="AmyAc_GTHase"/>
    <property type="match status" value="1"/>
</dbReference>
<comment type="subcellular location">
    <subcellularLocation>
        <location evidence="1 15">Cytoplasm</location>
    </subcellularLocation>
</comment>
<sequence length="619" mass="70002">MTYSVSLGATYLGDGRCRFRLWAPLAESVAVQIVAPGEKRVEPLTREERGYFQGEIAGVVPGSLYYYLLDGQQLPDPASRYQPLGVHGPSQVVDAKAFSWSDRCWPGPRVEELIFYELHVGTFTPEGTFEAIIAHLDDLRTLGVTAIELMPVAQFPGSRNWGYDGVFPFAVQNSYGGPEGLRRLVDTCHRYGLAVFLDVVYNHLGPEGNYLAKFGPYFTDRYRTPWGQALNFDGPGSDEVRRFFIENALYWLTEFHLDGLRLDAIHAIMDKSALPFLEELAAAVKLQAERLGRRVYIVAESDLNDPRVIRPQELGGYGLDAQWCDDFHHALHALLTGERNGYYRDFGTLGNLARAFREGYVYTGQYSAYRQRRHGRRPHLCKGNQFVVFTQNHDQVGNRARGERLSTLVPFVKLKLAAAVVLLSPFVPLLFMGEEYGETAPFQYFTSHSDPRLIAAVRRGRREEFAGHNWTGEVPDPQDEATFRRSCLNNGLSRQGRHRVLWEFYRQLIQLRRELPALADFNLDHMEVITCEQDLVLFVHRWSSEGEVVIIFSFSDAPAAPTLPLPAGRWRKRLDAAEERWLGDGSAIPALLVSQGKMQVPLTPGACLLFERIKEAQAD</sequence>
<protein>
    <recommendedName>
        <fullName evidence="5 13">Malto-oligosyltrehalose trehalohydrolase</fullName>
        <shortName evidence="14">MTHase</shortName>
        <ecNumber evidence="4 13">3.2.1.141</ecNumber>
    </recommendedName>
    <alternativeName>
        <fullName evidence="11 14">4-alpha-D-((1-&gt;4)-alpha-D-glucano)trehalose trehalohydrolase</fullName>
    </alternativeName>
    <alternativeName>
        <fullName evidence="10 14">Maltooligosyl trehalose trehalohydrolase</fullName>
    </alternativeName>
</protein>
<dbReference type="EC" id="3.2.1.141" evidence="4 13"/>
<dbReference type="GO" id="GO:0005992">
    <property type="term" value="P:trehalose biosynthetic process"/>
    <property type="evidence" value="ECO:0007669"/>
    <property type="project" value="UniProtKB-UniRule"/>
</dbReference>
<dbReference type="PANTHER" id="PTHR43651:SF11">
    <property type="entry name" value="MALTO-OLIGOSYLTREHALOSE TREHALOHYDROLASE"/>
    <property type="match status" value="1"/>
</dbReference>
<comment type="catalytic activity">
    <reaction evidence="12 14">
        <text>hydrolysis of (1-&gt;4)-alpha-D-glucosidic linkage in 4-alpha-D-[(1-&gt;4)-alpha-D-glucanosyl]n trehalose to yield trehalose and (1-&gt;4)-alpha-D-glucan.</text>
        <dbReference type="EC" id="3.2.1.141"/>
    </reaction>
</comment>
<feature type="active site" description="Nucleophile" evidence="15">
    <location>
        <position position="263"/>
    </location>
</feature>
<evidence type="ECO:0000256" key="1">
    <source>
        <dbReference type="ARBA" id="ARBA00004496"/>
    </source>
</evidence>
<proteinExistence type="inferred from homology"/>
<dbReference type="InterPro" id="IPR014756">
    <property type="entry name" value="Ig_E-set"/>
</dbReference>
<dbReference type="SUPFAM" id="SSF81296">
    <property type="entry name" value="E set domains"/>
    <property type="match status" value="1"/>
</dbReference>
<feature type="domain" description="Glycosyl hydrolase family 13 catalytic" evidence="18">
    <location>
        <begin position="117"/>
        <end position="461"/>
    </location>
</feature>